<feature type="region of interest" description="Disordered" evidence="8">
    <location>
        <begin position="1"/>
        <end position="33"/>
    </location>
</feature>
<dbReference type="GO" id="GO:0003824">
    <property type="term" value="F:catalytic activity"/>
    <property type="evidence" value="ECO:0007669"/>
    <property type="project" value="InterPro"/>
</dbReference>
<keyword evidence="4" id="KW-0949">S-adenosyl-L-methionine</keyword>
<keyword evidence="11" id="KW-1185">Reference proteome</keyword>
<dbReference type="CDD" id="cd02068">
    <property type="entry name" value="radical_SAM_B12_BD"/>
    <property type="match status" value="1"/>
</dbReference>
<evidence type="ECO:0000256" key="7">
    <source>
        <dbReference type="ARBA" id="ARBA00023014"/>
    </source>
</evidence>
<feature type="domain" description="B12-binding" evidence="9">
    <location>
        <begin position="96"/>
        <end position="232"/>
    </location>
</feature>
<feature type="compositionally biased region" description="Basic and acidic residues" evidence="8">
    <location>
        <begin position="817"/>
        <end position="828"/>
    </location>
</feature>
<dbReference type="InterPro" id="IPR007197">
    <property type="entry name" value="rSAM"/>
</dbReference>
<feature type="region of interest" description="Disordered" evidence="8">
    <location>
        <begin position="783"/>
        <end position="834"/>
    </location>
</feature>
<dbReference type="NCBIfam" id="TIGR04190">
    <property type="entry name" value="B12_SAM_Ta0216"/>
    <property type="match status" value="1"/>
</dbReference>
<dbReference type="SMART" id="SM00729">
    <property type="entry name" value="Elp3"/>
    <property type="match status" value="1"/>
</dbReference>
<keyword evidence="5" id="KW-0479">Metal-binding</keyword>
<keyword evidence="6" id="KW-0408">Iron</keyword>
<name>A0A2K2U416_9ACTN</name>
<dbReference type="PANTHER" id="PTHR43409:SF7">
    <property type="entry name" value="BLL1977 PROTEIN"/>
    <property type="match status" value="1"/>
</dbReference>
<evidence type="ECO:0000256" key="5">
    <source>
        <dbReference type="ARBA" id="ARBA00022723"/>
    </source>
</evidence>
<dbReference type="PANTHER" id="PTHR43409">
    <property type="entry name" value="ANAEROBIC MAGNESIUM-PROTOPORPHYRIN IX MONOMETHYL ESTER CYCLASE-RELATED"/>
    <property type="match status" value="1"/>
</dbReference>
<dbReference type="InterPro" id="IPR026447">
    <property type="entry name" value="B12_SAM_Ta0216"/>
</dbReference>
<evidence type="ECO:0000256" key="1">
    <source>
        <dbReference type="ARBA" id="ARBA00001966"/>
    </source>
</evidence>
<evidence type="ECO:0000259" key="9">
    <source>
        <dbReference type="PROSITE" id="PS51332"/>
    </source>
</evidence>
<dbReference type="InterPro" id="IPR058240">
    <property type="entry name" value="rSAM_sf"/>
</dbReference>
<evidence type="ECO:0000256" key="2">
    <source>
        <dbReference type="ARBA" id="ARBA00022603"/>
    </source>
</evidence>
<dbReference type="SUPFAM" id="SSF52242">
    <property type="entry name" value="Cobalamin (vitamin B12)-binding domain"/>
    <property type="match status" value="1"/>
</dbReference>
<dbReference type="InterPro" id="IPR006158">
    <property type="entry name" value="Cobalamin-bd"/>
</dbReference>
<dbReference type="InterPro" id="IPR034466">
    <property type="entry name" value="Methyltransferase_Class_B"/>
</dbReference>
<evidence type="ECO:0000313" key="11">
    <source>
        <dbReference type="Proteomes" id="UP000236488"/>
    </source>
</evidence>
<dbReference type="GO" id="GO:0046872">
    <property type="term" value="F:metal ion binding"/>
    <property type="evidence" value="ECO:0007669"/>
    <property type="project" value="UniProtKB-KW"/>
</dbReference>
<evidence type="ECO:0000256" key="6">
    <source>
        <dbReference type="ARBA" id="ARBA00023004"/>
    </source>
</evidence>
<dbReference type="SFLD" id="SFLDG01123">
    <property type="entry name" value="methyltransferase_(Class_B)"/>
    <property type="match status" value="1"/>
</dbReference>
<reference evidence="10 11" key="1">
    <citation type="journal article" date="2018" name="Int. J. Syst. Evol. Microbiol.">
        <title>Rubneribacter badeniensis gen. nov., sp. nov. and Enteroscipio rubneri gen. nov., sp. nov., new members of the Eggerthellaceae isolated from human faeces.</title>
        <authorList>
            <person name="Danylec N."/>
            <person name="Gobl A."/>
            <person name="Stoll D.A."/>
            <person name="Hetzer B."/>
            <person name="Kulling S.E."/>
            <person name="Huch M."/>
        </authorList>
    </citation>
    <scope>NUCLEOTIDE SEQUENCE [LARGE SCALE GENOMIC DNA]</scope>
    <source>
        <strain evidence="10 11">ResAG-85</strain>
    </source>
</reference>
<dbReference type="InterPro" id="IPR036724">
    <property type="entry name" value="Cobalamin-bd_sf"/>
</dbReference>
<accession>A0A2K2U416</accession>
<evidence type="ECO:0000313" key="10">
    <source>
        <dbReference type="EMBL" id="PNV65083.1"/>
    </source>
</evidence>
<evidence type="ECO:0000256" key="3">
    <source>
        <dbReference type="ARBA" id="ARBA00022679"/>
    </source>
</evidence>
<dbReference type="GO" id="GO:0051536">
    <property type="term" value="F:iron-sulfur cluster binding"/>
    <property type="evidence" value="ECO:0007669"/>
    <property type="project" value="UniProtKB-KW"/>
</dbReference>
<protein>
    <submittedName>
        <fullName evidence="10">TIGR04190 family B12-binding domain/radical SAM domain protein</fullName>
    </submittedName>
</protein>
<dbReference type="Pfam" id="PF02310">
    <property type="entry name" value="B12-binding"/>
    <property type="match status" value="1"/>
</dbReference>
<dbReference type="InterPro" id="IPR051198">
    <property type="entry name" value="BchE-like"/>
</dbReference>
<dbReference type="InterPro" id="IPR006638">
    <property type="entry name" value="Elp3/MiaA/NifB-like_rSAM"/>
</dbReference>
<keyword evidence="2" id="KW-0489">Methyltransferase</keyword>
<dbReference type="GO" id="GO:0031419">
    <property type="term" value="F:cobalamin binding"/>
    <property type="evidence" value="ECO:0007669"/>
    <property type="project" value="InterPro"/>
</dbReference>
<organism evidence="10 11">
    <name type="scientific">Rubneribacter badeniensis</name>
    <dbReference type="NCBI Taxonomy" id="2070688"/>
    <lineage>
        <taxon>Bacteria</taxon>
        <taxon>Bacillati</taxon>
        <taxon>Actinomycetota</taxon>
        <taxon>Coriobacteriia</taxon>
        <taxon>Eggerthellales</taxon>
        <taxon>Eggerthellaceae</taxon>
        <taxon>Rubneribacter</taxon>
    </lineage>
</organism>
<feature type="compositionally biased region" description="Low complexity" evidence="8">
    <location>
        <begin position="788"/>
        <end position="801"/>
    </location>
</feature>
<dbReference type="SFLD" id="SFLDF00326">
    <property type="entry name" value="5''-pyrrole_methytransferase"/>
    <property type="match status" value="1"/>
</dbReference>
<keyword evidence="7" id="KW-0411">Iron-sulfur</keyword>
<comment type="caution">
    <text evidence="10">The sequence shown here is derived from an EMBL/GenBank/DDBJ whole genome shotgun (WGS) entry which is preliminary data.</text>
</comment>
<dbReference type="EMBL" id="PPEL01000048">
    <property type="protein sequence ID" value="PNV65083.1"/>
    <property type="molecule type" value="Genomic_DNA"/>
</dbReference>
<keyword evidence="3" id="KW-0808">Transferase</keyword>
<proteinExistence type="predicted"/>
<sequence length="834" mass="92553">MAQDAKRKKAGEKRSDSTIPHKRNGIPSAIKSGKTVRQTKILAEIDETPQTGIAAKRRRQNGRGILAAIMQTLDMTYIHAPATYDFRERSIMYGPVSDMVPSTPIFEMYPLGLTTLCEYLERHGLRARIYNLASMMLHKKNFDVEKNLARLSSHMFGIDLHWMPHCHGSVEVAKVLKRLHPHVPISFGGLSSSIFHEDLIKYDCIDYVFRGDSTEEPMRMLVERVARAAKTHTPVGDLSDIPNLTWKDAEGTIHINPLSWVPDDMNAISLDYDYPMKGVLRHHDMTSYLPMKGWLSYPVTASLTCRGCARNCATCGGSAYAFKNHFGRRRVAWRDPDLLIRDIEHVQEHIWGPIFVLNDFLQAGEEYTHRFITGLKNKVQNPIGFEFFGPPPGGDEFYQLLDDNLGNWSVEISAESHNDEVRKAFGKGHYTMAELEETIVDALSHENCERFDLYFMTGIPKQTAASVRETGAYVQHLYERVNYDPRLVVLTSPMAPFLDVGSIAFDNPEAYGYRLRARTFEEHRERMILPSWKHIMNYESTYMSADEMVDATYDAALDINRIKGEHGILDAGMAAGVDARIRQAREQMNRLDDVLRNGTGRIDARLAALKEEFERLSESTVAEKSELNWAFDVKPTHAKHLAKLWLSNEPANALAKLTGKWRPAASAFPYPDQESGTLSPAWNADGTPNCTFKGMATDGMGDGRALADEGGAQVAAFGSVVAPGFSEANTNAAFSAENAQLEAGRAGTAVGVGEAAAIRAEAARTAERDPLLEQMMAEERERAELAAREGAGSAAGASAKAAARDARGFKGAGGRGGARDARKLEKLRDRKPRG</sequence>
<dbReference type="SUPFAM" id="SSF102114">
    <property type="entry name" value="Radical SAM enzymes"/>
    <property type="match status" value="1"/>
</dbReference>
<feature type="compositionally biased region" description="Basic residues" evidence="8">
    <location>
        <begin position="1"/>
        <end position="11"/>
    </location>
</feature>
<evidence type="ECO:0000256" key="4">
    <source>
        <dbReference type="ARBA" id="ARBA00022691"/>
    </source>
</evidence>
<dbReference type="SFLD" id="SFLDG01082">
    <property type="entry name" value="B12-binding_domain_containing"/>
    <property type="match status" value="1"/>
</dbReference>
<dbReference type="AlphaFoldDB" id="A0A2K2U416"/>
<dbReference type="SFLD" id="SFLDS00029">
    <property type="entry name" value="Radical_SAM"/>
    <property type="match status" value="1"/>
</dbReference>
<dbReference type="PROSITE" id="PS51332">
    <property type="entry name" value="B12_BINDING"/>
    <property type="match status" value="1"/>
</dbReference>
<comment type="cofactor">
    <cofactor evidence="1">
        <name>[4Fe-4S] cluster</name>
        <dbReference type="ChEBI" id="CHEBI:49883"/>
    </cofactor>
</comment>
<evidence type="ECO:0000256" key="8">
    <source>
        <dbReference type="SAM" id="MobiDB-lite"/>
    </source>
</evidence>
<dbReference type="Proteomes" id="UP000236488">
    <property type="component" value="Unassembled WGS sequence"/>
</dbReference>
<gene>
    <name evidence="10" type="ORF">C2L80_08400</name>
</gene>